<protein>
    <recommendedName>
        <fullName evidence="3">Lsr2 protein</fullName>
    </recommendedName>
</protein>
<organism evidence="1 2">
    <name type="scientific">Lentzea flava</name>
    <dbReference type="NCBI Taxonomy" id="103732"/>
    <lineage>
        <taxon>Bacteria</taxon>
        <taxon>Bacillati</taxon>
        <taxon>Actinomycetota</taxon>
        <taxon>Actinomycetes</taxon>
        <taxon>Pseudonocardiales</taxon>
        <taxon>Pseudonocardiaceae</taxon>
        <taxon>Lentzea</taxon>
    </lineage>
</organism>
<evidence type="ECO:0000313" key="1">
    <source>
        <dbReference type="EMBL" id="GGU40914.1"/>
    </source>
</evidence>
<name>A0ABQ2UL62_9PSEU</name>
<gene>
    <name evidence="1" type="ORF">GCM10010178_36810</name>
</gene>
<keyword evidence="2" id="KW-1185">Reference proteome</keyword>
<dbReference type="RefSeq" id="WP_189254917.1">
    <property type="nucleotide sequence ID" value="NZ_BMRE01000014.1"/>
</dbReference>
<comment type="caution">
    <text evidence="1">The sequence shown here is derived from an EMBL/GenBank/DDBJ whole genome shotgun (WGS) entry which is preliminary data.</text>
</comment>
<evidence type="ECO:0008006" key="3">
    <source>
        <dbReference type="Google" id="ProtNLM"/>
    </source>
</evidence>
<sequence length="105" mass="12016">MGIAEEDVQRYQEIAARNHLAATRVIEYRHLAIVAEGHPVDDPLTMVRQWNEGGEVKEERLDGDLRRVPADLLRQHGDQAVPVDVDAVRKHEGTLAKRYREKHGF</sequence>
<accession>A0ABQ2UL62</accession>
<dbReference type="EMBL" id="BMRE01000014">
    <property type="protein sequence ID" value="GGU40914.1"/>
    <property type="molecule type" value="Genomic_DNA"/>
</dbReference>
<dbReference type="Proteomes" id="UP000649573">
    <property type="component" value="Unassembled WGS sequence"/>
</dbReference>
<proteinExistence type="predicted"/>
<evidence type="ECO:0000313" key="2">
    <source>
        <dbReference type="Proteomes" id="UP000649573"/>
    </source>
</evidence>
<reference evidence="2" key="1">
    <citation type="journal article" date="2019" name="Int. J. Syst. Evol. Microbiol.">
        <title>The Global Catalogue of Microorganisms (GCM) 10K type strain sequencing project: providing services to taxonomists for standard genome sequencing and annotation.</title>
        <authorList>
            <consortium name="The Broad Institute Genomics Platform"/>
            <consortium name="The Broad Institute Genome Sequencing Center for Infectious Disease"/>
            <person name="Wu L."/>
            <person name="Ma J."/>
        </authorList>
    </citation>
    <scope>NUCLEOTIDE SEQUENCE [LARGE SCALE GENOMIC DNA]</scope>
    <source>
        <strain evidence="2">JCM 3296</strain>
    </source>
</reference>